<protein>
    <submittedName>
        <fullName evidence="2">Uncharacterized protein</fullName>
    </submittedName>
</protein>
<dbReference type="PANTHER" id="PTHR23084:SF263">
    <property type="entry name" value="MORN REPEAT-CONTAINING PROTEIN 1"/>
    <property type="match status" value="1"/>
</dbReference>
<dbReference type="SUPFAM" id="SSF82185">
    <property type="entry name" value="Histone H3 K4-specific methyltransferase SET7/9 N-terminal domain"/>
    <property type="match status" value="1"/>
</dbReference>
<name>A0A7S4KTW0_GUITH</name>
<dbReference type="InterPro" id="IPR003409">
    <property type="entry name" value="MORN"/>
</dbReference>
<organism evidence="2">
    <name type="scientific">Guillardia theta</name>
    <name type="common">Cryptophyte</name>
    <name type="synonym">Cryptomonas phi</name>
    <dbReference type="NCBI Taxonomy" id="55529"/>
    <lineage>
        <taxon>Eukaryota</taxon>
        <taxon>Cryptophyceae</taxon>
        <taxon>Pyrenomonadales</taxon>
        <taxon>Geminigeraceae</taxon>
        <taxon>Guillardia</taxon>
    </lineage>
</organism>
<dbReference type="AlphaFoldDB" id="A0A7S4KTW0"/>
<gene>
    <name evidence="2" type="ORF">GTHE00462_LOCUS18350</name>
</gene>
<sequence length="292" mass="33623">MGGSMCVKEYDVSLKWQGFLIPLFKHSKTIAEYEAREWQGKVLYYSEDMVLEISSTRLSDRVLLVHGDNTVCSWIDALKVLEKLKAVECQLQSLLFVIKDSEVKDEILQQIEFSMMLNHFQYPVIGVLQQDFVFEPQAWPSRDQLLSLLPSVKWEYTMGLPSEWQIPHDKYDLPTLSICIRATEQSALARAEIEWHGKEFYVGQMQGGKKHGAGISMKRNGSKFVGSFVSGMAHGEGVFYTRDGTIFAGEWKYGKQEGKGTIWSLETMKAAKRIQSNFRVHYYKKHLREMLK</sequence>
<dbReference type="Gene3D" id="2.20.110.10">
    <property type="entry name" value="Histone H3 K4-specific methyltransferase SET7/9 N-terminal domain"/>
    <property type="match status" value="1"/>
</dbReference>
<keyword evidence="1" id="KW-0677">Repeat</keyword>
<evidence type="ECO:0000256" key="1">
    <source>
        <dbReference type="ARBA" id="ARBA00022737"/>
    </source>
</evidence>
<dbReference type="Pfam" id="PF02493">
    <property type="entry name" value="MORN"/>
    <property type="match status" value="3"/>
</dbReference>
<evidence type="ECO:0000313" key="2">
    <source>
        <dbReference type="EMBL" id="CAE2305493.1"/>
    </source>
</evidence>
<dbReference type="PROSITE" id="PS50096">
    <property type="entry name" value="IQ"/>
    <property type="match status" value="1"/>
</dbReference>
<accession>A0A7S4KTW0</accession>
<dbReference type="PANTHER" id="PTHR23084">
    <property type="entry name" value="PHOSPHATIDYLINOSITOL-4-PHOSPHATE 5-KINASE RELATED"/>
    <property type="match status" value="1"/>
</dbReference>
<reference evidence="2" key="1">
    <citation type="submission" date="2021-01" db="EMBL/GenBank/DDBJ databases">
        <authorList>
            <person name="Corre E."/>
            <person name="Pelletier E."/>
            <person name="Niang G."/>
            <person name="Scheremetjew M."/>
            <person name="Finn R."/>
            <person name="Kale V."/>
            <person name="Holt S."/>
            <person name="Cochrane G."/>
            <person name="Meng A."/>
            <person name="Brown T."/>
            <person name="Cohen L."/>
        </authorList>
    </citation>
    <scope>NUCLEOTIDE SEQUENCE</scope>
    <source>
        <strain evidence="2">CCMP 2712</strain>
    </source>
</reference>
<dbReference type="EMBL" id="HBKN01023412">
    <property type="protein sequence ID" value="CAE2305493.1"/>
    <property type="molecule type" value="Transcribed_RNA"/>
</dbReference>
<dbReference type="SMART" id="SM00698">
    <property type="entry name" value="MORN"/>
    <property type="match status" value="3"/>
</dbReference>
<proteinExistence type="predicted"/>